<dbReference type="HOGENOM" id="CLU_1787659_0_0_1"/>
<dbReference type="RefSeq" id="XP_007922778.1">
    <property type="nucleotide sequence ID" value="XM_007924587.1"/>
</dbReference>
<keyword evidence="2" id="KW-1185">Reference proteome</keyword>
<reference evidence="1 2" key="1">
    <citation type="journal article" date="2012" name="PLoS Pathog.">
        <title>Diverse lifestyles and strategies of plant pathogenesis encoded in the genomes of eighteen Dothideomycetes fungi.</title>
        <authorList>
            <person name="Ohm R.A."/>
            <person name="Feau N."/>
            <person name="Henrissat B."/>
            <person name="Schoch C.L."/>
            <person name="Horwitz B.A."/>
            <person name="Barry K.W."/>
            <person name="Condon B.J."/>
            <person name="Copeland A.C."/>
            <person name="Dhillon B."/>
            <person name="Glaser F."/>
            <person name="Hesse C.N."/>
            <person name="Kosti I."/>
            <person name="LaButti K."/>
            <person name="Lindquist E.A."/>
            <person name="Lucas S."/>
            <person name="Salamov A.A."/>
            <person name="Bradshaw R.E."/>
            <person name="Ciuffetti L."/>
            <person name="Hamelin R.C."/>
            <person name="Kema G.H.J."/>
            <person name="Lawrence C."/>
            <person name="Scott J.A."/>
            <person name="Spatafora J.W."/>
            <person name="Turgeon B.G."/>
            <person name="de Wit P.J.G.M."/>
            <person name="Zhong S."/>
            <person name="Goodwin S.B."/>
            <person name="Grigoriev I.V."/>
        </authorList>
    </citation>
    <scope>NUCLEOTIDE SEQUENCE [LARGE SCALE GENOMIC DNA]</scope>
    <source>
        <strain evidence="1 2">CIRAD86</strain>
    </source>
</reference>
<dbReference type="AlphaFoldDB" id="M3A6R1"/>
<organism evidence="1 2">
    <name type="scientific">Pseudocercospora fijiensis (strain CIRAD86)</name>
    <name type="common">Black leaf streak disease fungus</name>
    <name type="synonym">Mycosphaerella fijiensis</name>
    <dbReference type="NCBI Taxonomy" id="383855"/>
    <lineage>
        <taxon>Eukaryota</taxon>
        <taxon>Fungi</taxon>
        <taxon>Dikarya</taxon>
        <taxon>Ascomycota</taxon>
        <taxon>Pezizomycotina</taxon>
        <taxon>Dothideomycetes</taxon>
        <taxon>Dothideomycetidae</taxon>
        <taxon>Mycosphaerellales</taxon>
        <taxon>Mycosphaerellaceae</taxon>
        <taxon>Pseudocercospora</taxon>
    </lineage>
</organism>
<gene>
    <name evidence="1" type="ORF">MYCFIDRAFT_77411</name>
</gene>
<dbReference type="GeneID" id="19341308"/>
<dbReference type="VEuPathDB" id="FungiDB:MYCFIDRAFT_77411"/>
<sequence>MTAKQDAFITKWFPQAVTHYNNMLKRSSDELWSTLGTEDARRAFILYQIFCSEFAKHREEFIRERLNTPDKSRERICGAWGRFFVQMKRLREATNVLLLVWEAYKNGHMGHEKQQWFQRRPEAFQEFVQTFPETLEDAAARGSWS</sequence>
<dbReference type="EMBL" id="KB446556">
    <property type="protein sequence ID" value="EME86769.1"/>
    <property type="molecule type" value="Genomic_DNA"/>
</dbReference>
<proteinExistence type="predicted"/>
<accession>M3A6R1</accession>
<dbReference type="OrthoDB" id="3646646at2759"/>
<dbReference type="Proteomes" id="UP000016932">
    <property type="component" value="Unassembled WGS sequence"/>
</dbReference>
<dbReference type="KEGG" id="pfj:MYCFIDRAFT_77411"/>
<evidence type="ECO:0000313" key="2">
    <source>
        <dbReference type="Proteomes" id="UP000016932"/>
    </source>
</evidence>
<protein>
    <submittedName>
        <fullName evidence="1">Uncharacterized protein</fullName>
    </submittedName>
</protein>
<name>M3A6R1_PSEFD</name>
<evidence type="ECO:0000313" key="1">
    <source>
        <dbReference type="EMBL" id="EME86769.1"/>
    </source>
</evidence>